<feature type="transmembrane region" description="Helical" evidence="7">
    <location>
        <begin position="189"/>
        <end position="207"/>
    </location>
</feature>
<evidence type="ECO:0000256" key="1">
    <source>
        <dbReference type="ARBA" id="ARBA00001947"/>
    </source>
</evidence>
<keyword evidence="4 7" id="KW-0812">Transmembrane</keyword>
<evidence type="ECO:0000256" key="3">
    <source>
        <dbReference type="ARBA" id="ARBA00007931"/>
    </source>
</evidence>
<evidence type="ECO:0000256" key="2">
    <source>
        <dbReference type="ARBA" id="ARBA00004141"/>
    </source>
</evidence>
<keyword evidence="5 7" id="KW-1133">Transmembrane helix</keyword>
<reference evidence="9 10" key="1">
    <citation type="submission" date="2024-06" db="EMBL/GenBank/DDBJ databases">
        <title>Burkholderia sola in Mexico.</title>
        <authorList>
            <person name="Estrada P."/>
        </authorList>
    </citation>
    <scope>NUCLEOTIDE SEQUENCE [LARGE SCALE GENOMIC DNA]</scope>
    <source>
        <strain evidence="9 10">CpTa8-5</strain>
    </source>
</reference>
<feature type="domain" description="Peptidase M50" evidence="8">
    <location>
        <begin position="196"/>
        <end position="274"/>
    </location>
</feature>
<accession>A0ABV2C916</accession>
<evidence type="ECO:0000313" key="10">
    <source>
        <dbReference type="Proteomes" id="UP001548587"/>
    </source>
</evidence>
<evidence type="ECO:0000256" key="6">
    <source>
        <dbReference type="ARBA" id="ARBA00023136"/>
    </source>
</evidence>
<evidence type="ECO:0000256" key="7">
    <source>
        <dbReference type="SAM" id="Phobius"/>
    </source>
</evidence>
<evidence type="ECO:0000313" key="9">
    <source>
        <dbReference type="EMBL" id="MET1475603.1"/>
    </source>
</evidence>
<feature type="transmembrane region" description="Helical" evidence="7">
    <location>
        <begin position="251"/>
        <end position="272"/>
    </location>
</feature>
<dbReference type="RefSeq" id="WP_209925952.1">
    <property type="nucleotide sequence ID" value="NZ_JBEWCH010000008.1"/>
</dbReference>
<feature type="transmembrane region" description="Helical" evidence="7">
    <location>
        <begin position="152"/>
        <end position="169"/>
    </location>
</feature>
<keyword evidence="10" id="KW-1185">Reference proteome</keyword>
<keyword evidence="6 7" id="KW-0472">Membrane</keyword>
<comment type="similarity">
    <text evidence="3">Belongs to the peptidase M50B family.</text>
</comment>
<organism evidence="9 10">
    <name type="scientific">Burkholderia sola</name>
    <dbReference type="NCBI Taxonomy" id="2843302"/>
    <lineage>
        <taxon>Bacteria</taxon>
        <taxon>Pseudomonadati</taxon>
        <taxon>Pseudomonadota</taxon>
        <taxon>Betaproteobacteria</taxon>
        <taxon>Burkholderiales</taxon>
        <taxon>Burkholderiaceae</taxon>
        <taxon>Burkholderia</taxon>
        <taxon>Burkholderia cepacia complex</taxon>
    </lineage>
</organism>
<feature type="transmembrane region" description="Helical" evidence="7">
    <location>
        <begin position="349"/>
        <end position="373"/>
    </location>
</feature>
<comment type="cofactor">
    <cofactor evidence="1">
        <name>Zn(2+)</name>
        <dbReference type="ChEBI" id="CHEBI:29105"/>
    </cofactor>
</comment>
<comment type="caution">
    <text evidence="9">The sequence shown here is derived from an EMBL/GenBank/DDBJ whole genome shotgun (WGS) entry which is preliminary data.</text>
</comment>
<dbReference type="EMBL" id="JBEWCH010000008">
    <property type="protein sequence ID" value="MET1475603.1"/>
    <property type="molecule type" value="Genomic_DNA"/>
</dbReference>
<protein>
    <submittedName>
        <fullName evidence="9">M50 family metallopeptidase</fullName>
    </submittedName>
</protein>
<feature type="transmembrane region" description="Helical" evidence="7">
    <location>
        <begin position="219"/>
        <end position="239"/>
    </location>
</feature>
<dbReference type="Proteomes" id="UP001548587">
    <property type="component" value="Unassembled WGS sequence"/>
</dbReference>
<dbReference type="InterPro" id="IPR008915">
    <property type="entry name" value="Peptidase_M50"/>
</dbReference>
<gene>
    <name evidence="9" type="ORF">ABXL37_15205</name>
</gene>
<feature type="transmembrane region" description="Helical" evidence="7">
    <location>
        <begin position="284"/>
        <end position="304"/>
    </location>
</feature>
<sequence>MREETSTCATAHVGSHAAFRSDLRVYAPQPDDADRRYTVYDPVTDLSYYLGANELCVARLFNGARSAADVCAILAGDGRRLPVGKLVAFEQRLHRLGLLVRASESGVNRRDPAAGIDYGPLKRALSIQVMRFAPERLLDAVFARAQWLCSRGFVAIGCIAIAVTGMLPIRHASRFAVNVVDVYSHDWHWVFWHYPVVVASIAVHELGHALACRLYRVRVTDFGIAVYLLLATGWARPLQRDWSALPLRDRLVTIAMGPFASLLFVAAGLAMWAAVPRESPWNTLAIVMSVSAAAALVPTLLPFFNGDTYLALTEWFGVPRLRQRAFRYVRDRLLRREPDDAPVPERRRLYWATAFGTAAGWIAAWAWVASGIVRLMRAG</sequence>
<comment type="subcellular location">
    <subcellularLocation>
        <location evidence="2">Membrane</location>
        <topology evidence="2">Multi-pass membrane protein</topology>
    </subcellularLocation>
</comment>
<name>A0ABV2C916_9BURK</name>
<dbReference type="CDD" id="cd05709">
    <property type="entry name" value="S2P-M50"/>
    <property type="match status" value="1"/>
</dbReference>
<evidence type="ECO:0000259" key="8">
    <source>
        <dbReference type="Pfam" id="PF02163"/>
    </source>
</evidence>
<evidence type="ECO:0000256" key="5">
    <source>
        <dbReference type="ARBA" id="ARBA00022989"/>
    </source>
</evidence>
<evidence type="ECO:0000256" key="4">
    <source>
        <dbReference type="ARBA" id="ARBA00022692"/>
    </source>
</evidence>
<dbReference type="Pfam" id="PF02163">
    <property type="entry name" value="Peptidase_M50"/>
    <property type="match status" value="1"/>
</dbReference>
<proteinExistence type="inferred from homology"/>